<dbReference type="EMBL" id="FLQU01002057">
    <property type="protein sequence ID" value="SBS95456.1"/>
    <property type="molecule type" value="Genomic_DNA"/>
</dbReference>
<evidence type="ECO:0000313" key="3">
    <source>
        <dbReference type="Proteomes" id="UP000078546"/>
    </source>
</evidence>
<gene>
    <name evidence="2" type="ORF">POVCU1_072560</name>
    <name evidence="1" type="ORF">POVCU2_0095970</name>
</gene>
<accession>A0A1A8XDW8</accession>
<dbReference type="AlphaFoldDB" id="A0A1A8XDW8"/>
<protein>
    <submittedName>
        <fullName evidence="2">Uncharacterized protein</fullName>
    </submittedName>
</protein>
<dbReference type="Proteomes" id="UP000078546">
    <property type="component" value="Unassembled WGS sequence"/>
</dbReference>
<reference evidence="3 4" key="1">
    <citation type="submission" date="2016-05" db="EMBL/GenBank/DDBJ databases">
        <authorList>
            <person name="Naeem Raeece"/>
        </authorList>
    </citation>
    <scope>NUCLEOTIDE SEQUENCE [LARGE SCALE GENOMIC DNA]</scope>
</reference>
<evidence type="ECO:0000313" key="2">
    <source>
        <dbReference type="EMBL" id="SBT02060.1"/>
    </source>
</evidence>
<evidence type="ECO:0000313" key="4">
    <source>
        <dbReference type="Proteomes" id="UP000078560"/>
    </source>
</evidence>
<evidence type="ECO:0000313" key="1">
    <source>
        <dbReference type="EMBL" id="SBS95456.1"/>
    </source>
</evidence>
<organism evidence="2 3">
    <name type="scientific">Plasmodium ovale curtisi</name>
    <dbReference type="NCBI Taxonomy" id="864141"/>
    <lineage>
        <taxon>Eukaryota</taxon>
        <taxon>Sar</taxon>
        <taxon>Alveolata</taxon>
        <taxon>Apicomplexa</taxon>
        <taxon>Aconoidasida</taxon>
        <taxon>Haemosporida</taxon>
        <taxon>Plasmodiidae</taxon>
        <taxon>Plasmodium</taxon>
        <taxon>Plasmodium (Plasmodium)</taxon>
    </lineage>
</organism>
<sequence>MDVGLSARNSSSENFKNPCININTVRKSTHRGNDNRSIKEDDKHFFLKQDCKKYSILCGQFKKKLTNDINYVNTSTINCLVDTYPNKENETEVCKNELQKNVTSFFLGGEYMGEKNKNIKVRCTQEGKGDYQIKKAKSFKKIIENTKVEMITFHEKNSSDITLLYCDNNLNQDTELSESMKFIKIFQNDFELCNLKSLKRKACNIYKHVDKMDDNMHYADDILKNNPRGRDDDAQKKRKKEILRKLITFKNYDPNMLINFKVNVEFLVPGGLII</sequence>
<dbReference type="EMBL" id="FLQV01003029">
    <property type="protein sequence ID" value="SBT02060.1"/>
    <property type="molecule type" value="Genomic_DNA"/>
</dbReference>
<proteinExistence type="predicted"/>
<reference evidence="2" key="2">
    <citation type="submission" date="2016-05" db="EMBL/GenBank/DDBJ databases">
        <authorList>
            <person name="Lavstsen T."/>
            <person name="Jespersen J.S."/>
        </authorList>
    </citation>
    <scope>NUCLEOTIDE SEQUENCE [LARGE SCALE GENOMIC DNA]</scope>
</reference>
<name>A0A1A8XDW8_PLAOA</name>
<dbReference type="Proteomes" id="UP000078560">
    <property type="component" value="Unassembled WGS sequence"/>
</dbReference>